<dbReference type="STRING" id="488538.SAR116_1024"/>
<dbReference type="EC" id="2.3.1.30" evidence="6"/>
<dbReference type="eggNOG" id="COG1045">
    <property type="taxonomic scope" value="Bacteria"/>
</dbReference>
<dbReference type="CDD" id="cd03354">
    <property type="entry name" value="LbH_SAT"/>
    <property type="match status" value="1"/>
</dbReference>
<comment type="catalytic activity">
    <reaction evidence="5 6">
        <text>L-serine + acetyl-CoA = O-acetyl-L-serine + CoA</text>
        <dbReference type="Rhea" id="RHEA:24560"/>
        <dbReference type="ChEBI" id="CHEBI:33384"/>
        <dbReference type="ChEBI" id="CHEBI:57287"/>
        <dbReference type="ChEBI" id="CHEBI:57288"/>
        <dbReference type="ChEBI" id="CHEBI:58340"/>
        <dbReference type="EC" id="2.3.1.30"/>
    </reaction>
</comment>
<keyword evidence="9" id="KW-1185">Reference proteome</keyword>
<dbReference type="Gene3D" id="1.10.3130.10">
    <property type="entry name" value="serine acetyltransferase, domain 1"/>
    <property type="match status" value="1"/>
</dbReference>
<dbReference type="Proteomes" id="UP000007460">
    <property type="component" value="Chromosome"/>
</dbReference>
<protein>
    <recommendedName>
        <fullName evidence="6">Serine acetyltransferase</fullName>
        <ecNumber evidence="6">2.3.1.30</ecNumber>
    </recommendedName>
</protein>
<dbReference type="GO" id="GO:0009001">
    <property type="term" value="F:serine O-acetyltransferase activity"/>
    <property type="evidence" value="ECO:0007669"/>
    <property type="project" value="UniProtKB-EC"/>
</dbReference>
<comment type="similarity">
    <text evidence="1 6">Belongs to the transferase hexapeptide repeat family.</text>
</comment>
<dbReference type="Gene3D" id="2.160.10.10">
    <property type="entry name" value="Hexapeptide repeat proteins"/>
    <property type="match status" value="1"/>
</dbReference>
<dbReference type="FunFam" id="2.160.10.10:FF:000007">
    <property type="entry name" value="Serine acetyltransferase"/>
    <property type="match status" value="1"/>
</dbReference>
<dbReference type="InterPro" id="IPR005881">
    <property type="entry name" value="Ser_O-AcTrfase"/>
</dbReference>
<evidence type="ECO:0000256" key="4">
    <source>
        <dbReference type="ARBA" id="ARBA00023315"/>
    </source>
</evidence>
<dbReference type="InterPro" id="IPR045304">
    <property type="entry name" value="LbH_SAT"/>
</dbReference>
<evidence type="ECO:0000256" key="3">
    <source>
        <dbReference type="ARBA" id="ARBA00022679"/>
    </source>
</evidence>
<evidence type="ECO:0000256" key="7">
    <source>
        <dbReference type="SAM" id="MobiDB-lite"/>
    </source>
</evidence>
<dbReference type="InterPro" id="IPR011004">
    <property type="entry name" value="Trimer_LpxA-like_sf"/>
</dbReference>
<feature type="region of interest" description="Disordered" evidence="7">
    <location>
        <begin position="232"/>
        <end position="255"/>
    </location>
</feature>
<dbReference type="NCBIfam" id="NF041874">
    <property type="entry name" value="EPS_EpsC"/>
    <property type="match status" value="1"/>
</dbReference>
<evidence type="ECO:0000256" key="1">
    <source>
        <dbReference type="ARBA" id="ARBA00007274"/>
    </source>
</evidence>
<reference evidence="8 9" key="1">
    <citation type="journal article" date="2010" name="J. Bacteriol.">
        <title>Complete genome sequence of "Candidatus Puniceispirillum marinum" IMCC1322, a representative of the SAR116 clade in the Alphaproteobacteria.</title>
        <authorList>
            <person name="Oh H.M."/>
            <person name="Kwon K.K."/>
            <person name="Kang I."/>
            <person name="Kang S.G."/>
            <person name="Lee J.H."/>
            <person name="Kim S.J."/>
            <person name="Cho J.C."/>
        </authorList>
    </citation>
    <scope>NUCLEOTIDE SEQUENCE [LARGE SCALE GENOMIC DNA]</scope>
    <source>
        <strain evidence="8 9">IMCC1322</strain>
    </source>
</reference>
<evidence type="ECO:0000313" key="9">
    <source>
        <dbReference type="Proteomes" id="UP000007460"/>
    </source>
</evidence>
<dbReference type="NCBIfam" id="TIGR01172">
    <property type="entry name" value="cysE"/>
    <property type="match status" value="1"/>
</dbReference>
<accession>D5BSM0</accession>
<dbReference type="InterPro" id="IPR053376">
    <property type="entry name" value="Serine_acetyltransferase"/>
</dbReference>
<keyword evidence="4 6" id="KW-0012">Acyltransferase</keyword>
<keyword evidence="2" id="KW-0028">Amino-acid biosynthesis</keyword>
<gene>
    <name evidence="8" type="ordered locus">SAR116_1024</name>
</gene>
<dbReference type="EMBL" id="CP001751">
    <property type="protein sequence ID" value="ADE39267.1"/>
    <property type="molecule type" value="Genomic_DNA"/>
</dbReference>
<dbReference type="GO" id="GO:0006535">
    <property type="term" value="P:cysteine biosynthetic process from serine"/>
    <property type="evidence" value="ECO:0007669"/>
    <property type="project" value="InterPro"/>
</dbReference>
<sequence length="255" mass="27643">MRETAIMFANLNRDLKAIMTRDPAASNRFAAVILYPSFHVMVAYRLSNPLWNIGLRFIARWIMQIARWLTGIEIHPGATIGGGFFVDHGSGVVIGETAIIGDNVTLYQGVTLGGVLPAVDAESQRSVKRHPTLGDDVIVGSGAQILGNITVNRCARVGGNSVVTKDVPEGATVVGVPARQMTNKTTPKTVDESFQPYGVHDMANADPRERIITALVDEVQSLRARLNDMEDRVSATQLHNKAGKTSQPSRRSNKS</sequence>
<organism evidence="8 9">
    <name type="scientific">Puniceispirillum marinum (strain IMCC1322)</name>
    <dbReference type="NCBI Taxonomy" id="488538"/>
    <lineage>
        <taxon>Bacteria</taxon>
        <taxon>Pseudomonadati</taxon>
        <taxon>Pseudomonadota</taxon>
        <taxon>Alphaproteobacteria</taxon>
        <taxon>Candidatus Puniceispirillales</taxon>
        <taxon>Candidatus Puniceispirillaceae</taxon>
        <taxon>Candidatus Puniceispirillum</taxon>
    </lineage>
</organism>
<dbReference type="GO" id="GO:0005737">
    <property type="term" value="C:cytoplasm"/>
    <property type="evidence" value="ECO:0007669"/>
    <property type="project" value="InterPro"/>
</dbReference>
<dbReference type="AlphaFoldDB" id="D5BSM0"/>
<proteinExistence type="inferred from homology"/>
<dbReference type="SUPFAM" id="SSF51161">
    <property type="entry name" value="Trimeric LpxA-like enzymes"/>
    <property type="match status" value="1"/>
</dbReference>
<dbReference type="KEGG" id="apb:SAR116_1024"/>
<name>D5BSM0_PUNMI</name>
<dbReference type="HOGENOM" id="CLU_051638_10_0_5"/>
<evidence type="ECO:0000256" key="5">
    <source>
        <dbReference type="ARBA" id="ARBA00049486"/>
    </source>
</evidence>
<keyword evidence="3 6" id="KW-0808">Transferase</keyword>
<feature type="compositionally biased region" description="Polar residues" evidence="7">
    <location>
        <begin position="234"/>
        <end position="255"/>
    </location>
</feature>
<dbReference type="InterPro" id="IPR042122">
    <property type="entry name" value="Ser_AcTrfase_N_sf"/>
</dbReference>
<evidence type="ECO:0000313" key="8">
    <source>
        <dbReference type="EMBL" id="ADE39267.1"/>
    </source>
</evidence>
<dbReference type="PIRSF" id="PIRSF000441">
    <property type="entry name" value="CysE"/>
    <property type="match status" value="1"/>
</dbReference>
<evidence type="ECO:0000256" key="6">
    <source>
        <dbReference type="PIRNR" id="PIRNR000441"/>
    </source>
</evidence>
<dbReference type="PANTHER" id="PTHR42811">
    <property type="entry name" value="SERINE ACETYLTRANSFERASE"/>
    <property type="match status" value="1"/>
</dbReference>
<evidence type="ECO:0000256" key="2">
    <source>
        <dbReference type="ARBA" id="ARBA00022605"/>
    </source>
</evidence>